<dbReference type="RefSeq" id="WP_343053054.1">
    <property type="nucleotide sequence ID" value="NZ_BAAAER010000002.1"/>
</dbReference>
<name>A0A7W6JC49_9CAUL</name>
<protein>
    <submittedName>
        <fullName evidence="1">Hemoglobin</fullName>
    </submittedName>
</protein>
<dbReference type="SUPFAM" id="SSF46458">
    <property type="entry name" value="Globin-like"/>
    <property type="match status" value="1"/>
</dbReference>
<dbReference type="InterPro" id="IPR009050">
    <property type="entry name" value="Globin-like_sf"/>
</dbReference>
<evidence type="ECO:0000313" key="1">
    <source>
        <dbReference type="EMBL" id="MBB4081463.1"/>
    </source>
</evidence>
<sequence>MNDAADIDEADIARLVPLFYERVRADPELGPVFNEAVTDWPEHIERLIAFWSSVSNATRRYKGNPMSAHLKHRERMTPELFERWLALWARTAADVLPPPAAAAVQARAERIGQSLQLALFFKLEPHPRSVRAPV</sequence>
<dbReference type="GO" id="GO:0020037">
    <property type="term" value="F:heme binding"/>
    <property type="evidence" value="ECO:0007669"/>
    <property type="project" value="InterPro"/>
</dbReference>
<dbReference type="InterPro" id="IPR012292">
    <property type="entry name" value="Globin/Proto"/>
</dbReference>
<dbReference type="Proteomes" id="UP000529946">
    <property type="component" value="Unassembled WGS sequence"/>
</dbReference>
<evidence type="ECO:0000313" key="2">
    <source>
        <dbReference type="Proteomes" id="UP000529946"/>
    </source>
</evidence>
<dbReference type="Gene3D" id="1.10.490.10">
    <property type="entry name" value="Globins"/>
    <property type="match status" value="1"/>
</dbReference>
<dbReference type="EMBL" id="JACIDM010000001">
    <property type="protein sequence ID" value="MBB4081463.1"/>
    <property type="molecule type" value="Genomic_DNA"/>
</dbReference>
<keyword evidence="2" id="KW-1185">Reference proteome</keyword>
<gene>
    <name evidence="1" type="ORF">GGR12_000302</name>
</gene>
<dbReference type="GO" id="GO:0019825">
    <property type="term" value="F:oxygen binding"/>
    <property type="evidence" value="ECO:0007669"/>
    <property type="project" value="InterPro"/>
</dbReference>
<dbReference type="CDD" id="cd08916">
    <property type="entry name" value="TrHb3_P"/>
    <property type="match status" value="1"/>
</dbReference>
<dbReference type="AlphaFoldDB" id="A0A7W6JC49"/>
<proteinExistence type="predicted"/>
<reference evidence="1 2" key="1">
    <citation type="submission" date="2020-08" db="EMBL/GenBank/DDBJ databases">
        <title>Genomic Encyclopedia of Type Strains, Phase IV (KMG-IV): sequencing the most valuable type-strain genomes for metagenomic binning, comparative biology and taxonomic classification.</title>
        <authorList>
            <person name="Goeker M."/>
        </authorList>
    </citation>
    <scope>NUCLEOTIDE SEQUENCE [LARGE SCALE GENOMIC DNA]</scope>
    <source>
        <strain evidence="1 2">DSM 23960</strain>
    </source>
</reference>
<comment type="caution">
    <text evidence="1">The sequence shown here is derived from an EMBL/GenBank/DDBJ whole genome shotgun (WGS) entry which is preliminary data.</text>
</comment>
<organism evidence="1 2">
    <name type="scientific">Brevundimonas lenta</name>
    <dbReference type="NCBI Taxonomy" id="424796"/>
    <lineage>
        <taxon>Bacteria</taxon>
        <taxon>Pseudomonadati</taxon>
        <taxon>Pseudomonadota</taxon>
        <taxon>Alphaproteobacteria</taxon>
        <taxon>Caulobacterales</taxon>
        <taxon>Caulobacteraceae</taxon>
        <taxon>Brevundimonas</taxon>
    </lineage>
</organism>
<accession>A0A7W6JC49</accession>